<keyword evidence="15" id="KW-1185">Reference proteome</keyword>
<feature type="domain" description="RING-type" evidence="12">
    <location>
        <begin position="26"/>
        <end position="69"/>
    </location>
</feature>
<evidence type="ECO:0000256" key="9">
    <source>
        <dbReference type="PROSITE-ProRule" id="PRU00176"/>
    </source>
</evidence>
<feature type="coiled-coil region" evidence="10">
    <location>
        <begin position="83"/>
        <end position="110"/>
    </location>
</feature>
<dbReference type="GO" id="GO:0004842">
    <property type="term" value="F:ubiquitin-protein transferase activity"/>
    <property type="evidence" value="ECO:0007669"/>
    <property type="project" value="InterPro"/>
</dbReference>
<feature type="compositionally biased region" description="Basic residues" evidence="11">
    <location>
        <begin position="267"/>
        <end position="278"/>
    </location>
</feature>
<feature type="region of interest" description="Disordered" evidence="11">
    <location>
        <begin position="620"/>
        <end position="659"/>
    </location>
</feature>
<dbReference type="Gene3D" id="3.30.40.10">
    <property type="entry name" value="Zinc/RING finger domain, C3HC4 (zinc finger)"/>
    <property type="match status" value="1"/>
</dbReference>
<dbReference type="PROSITE" id="PS50102">
    <property type="entry name" value="RRM"/>
    <property type="match status" value="1"/>
</dbReference>
<evidence type="ECO:0000256" key="7">
    <source>
        <dbReference type="ARBA" id="ARBA00023242"/>
    </source>
</evidence>
<sequence length="925" mass="99589">MAKNSNSNEPWHAVDQPFETDDDDLCPLCMEELDVSDLNFRPCPCGYRICRFCWHHIKEDLNRRCPGCRKEYDDSVVEFKPMKAEELKRLQQAKKQRDKERKDLELTNRKHLANVRVKQKNQVHVQGLTTKIANEDTLAQLKTSELFSSYGRILKMFMSRRTGPTSLHTPDSRYQHVNLYINFAKNTEALACINGLDGITLPDGHRVKATLGSTKYCASFLRGLKCMNDNCTGAHELAEEVENGGSAAREEMSTARHAQKESEHRVFSSKHHLTHSHHSSSSNQVMSIPSGVALPATASWANKSSSNSQPASPAPHLLSLQNQPLGSSPSAKLSLRATPASFKATTHPLPARPPQNTPYGPKHKLMGEGSSPPIGSLPDNQPIEAGNSTFASCASDPDTDDPPRRATPKDKDIHQKSDDPLSASSSDFSAPPTDSVPTASVSVTSLHPPGLPPPPGLNAPPPPGLSVVSSGTSSQGLVPSSSLPPGLVPSSAAEFDSLPWHGAFDVTVALESKFAQATSLGSSKDKDDKVDILSTFSPNFTITSRSSIFNPSDDPFYCVPGTTLSTSYSGTFDPFADTDILSLDQPQEVDSRQRAAGDDPLIPRRGSRFGFARRESGLGAGLNAEGPSSSPLRSIFSHSGDAAGPSNQHHPASASRSAMAIGRTDRSTHLATNNISGESTPDASVLFPGVNLAASYSANALPAALARGMKSPGTSATRSSINTPPTSFQSITPSAHLRDVMIGSYERPNDRLPPAFNPRATATSPTYPHPHPSNHHEHLLRSDHARDRRADSNSGPFNLSQYSITNGDMGHEFQDPAILNMRMANNGAGPYAPPLMPSSSSNQHEIYPPFSMNAGFHNVIGSANARPHPFANQTGGNQDLLGHYGFPSLHPLSNPPGRVQPHSYYGVGSQGLMSGNVQRDSQRHR</sequence>
<dbReference type="EMBL" id="MU167312">
    <property type="protein sequence ID" value="KAG0143697.1"/>
    <property type="molecule type" value="Genomic_DNA"/>
</dbReference>
<evidence type="ECO:0000256" key="5">
    <source>
        <dbReference type="ARBA" id="ARBA00022884"/>
    </source>
</evidence>
<evidence type="ECO:0000256" key="8">
    <source>
        <dbReference type="PROSITE-ProRule" id="PRU00175"/>
    </source>
</evidence>
<evidence type="ECO:0000256" key="11">
    <source>
        <dbReference type="SAM" id="MobiDB-lite"/>
    </source>
</evidence>
<feature type="compositionally biased region" description="Polar residues" evidence="11">
    <location>
        <begin position="793"/>
        <end position="806"/>
    </location>
</feature>
<feature type="compositionally biased region" description="Polar residues" evidence="11">
    <location>
        <begin position="645"/>
        <end position="656"/>
    </location>
</feature>
<feature type="compositionally biased region" description="Basic and acidic residues" evidence="11">
    <location>
        <begin position="248"/>
        <end position="266"/>
    </location>
</feature>
<dbReference type="GO" id="GO:0030014">
    <property type="term" value="C:CCR4-NOT complex"/>
    <property type="evidence" value="ECO:0007669"/>
    <property type="project" value="InterPro"/>
</dbReference>
<keyword evidence="6 10" id="KW-0175">Coiled coil</keyword>
<evidence type="ECO:0000313" key="14">
    <source>
        <dbReference type="EMBL" id="KAG0143697.1"/>
    </source>
</evidence>
<dbReference type="Proteomes" id="UP000886653">
    <property type="component" value="Unassembled WGS sequence"/>
</dbReference>
<evidence type="ECO:0000313" key="15">
    <source>
        <dbReference type="Proteomes" id="UP000886653"/>
    </source>
</evidence>
<evidence type="ECO:0000256" key="2">
    <source>
        <dbReference type="ARBA" id="ARBA00022723"/>
    </source>
</evidence>
<keyword evidence="7" id="KW-0539">Nucleus</keyword>
<feature type="compositionally biased region" description="Low complexity" evidence="11">
    <location>
        <begin position="301"/>
        <end position="315"/>
    </location>
</feature>
<feature type="region of interest" description="Disordered" evidence="11">
    <location>
        <begin position="299"/>
        <end position="484"/>
    </location>
</feature>
<evidence type="ECO:0000256" key="1">
    <source>
        <dbReference type="ARBA" id="ARBA00004123"/>
    </source>
</evidence>
<dbReference type="GO" id="GO:0005634">
    <property type="term" value="C:nucleus"/>
    <property type="evidence" value="ECO:0007669"/>
    <property type="project" value="UniProtKB-SubCell"/>
</dbReference>
<dbReference type="PANTHER" id="PTHR12603:SF0">
    <property type="entry name" value="CCR4-NOT TRANSCRIPTION COMPLEX SUBUNIT 4"/>
    <property type="match status" value="1"/>
</dbReference>
<evidence type="ECO:0000256" key="6">
    <source>
        <dbReference type="ARBA" id="ARBA00023054"/>
    </source>
</evidence>
<dbReference type="InterPro" id="IPR013083">
    <property type="entry name" value="Znf_RING/FYVE/PHD"/>
</dbReference>
<comment type="caution">
    <text evidence="14">The sequence shown here is derived from an EMBL/GenBank/DDBJ whole genome shotgun (WGS) entry which is preliminary data.</text>
</comment>
<feature type="compositionally biased region" description="Low complexity" evidence="11">
    <location>
        <begin position="465"/>
        <end position="484"/>
    </location>
</feature>
<evidence type="ECO:0000259" key="13">
    <source>
        <dbReference type="PROSITE" id="PS50102"/>
    </source>
</evidence>
<dbReference type="GO" id="GO:0008270">
    <property type="term" value="F:zinc ion binding"/>
    <property type="evidence" value="ECO:0007669"/>
    <property type="project" value="UniProtKB-KW"/>
</dbReference>
<evidence type="ECO:0000259" key="12">
    <source>
        <dbReference type="PROSITE" id="PS50089"/>
    </source>
</evidence>
<feature type="compositionally biased region" description="Polar residues" evidence="11">
    <location>
        <begin position="319"/>
        <end position="331"/>
    </location>
</feature>
<dbReference type="FunFam" id="3.30.40.10:FF:000006">
    <property type="entry name" value="CCR4-NOT transcription complex subunit 4"/>
    <property type="match status" value="1"/>
</dbReference>
<accession>A0A9P6NDP4</accession>
<dbReference type="OrthoDB" id="1923159at2759"/>
<dbReference type="CDD" id="cd16618">
    <property type="entry name" value="mRING-HC-C4C4_CNOT4"/>
    <property type="match status" value="1"/>
</dbReference>
<dbReference type="GO" id="GO:0016567">
    <property type="term" value="P:protein ubiquitination"/>
    <property type="evidence" value="ECO:0007669"/>
    <property type="project" value="TreeGrafter"/>
</dbReference>
<evidence type="ECO:0000256" key="4">
    <source>
        <dbReference type="ARBA" id="ARBA00022833"/>
    </source>
</evidence>
<feature type="compositionally biased region" description="Basic and acidic residues" evidence="11">
    <location>
        <begin position="401"/>
        <end position="419"/>
    </location>
</feature>
<dbReference type="GO" id="GO:0003723">
    <property type="term" value="F:RNA binding"/>
    <property type="evidence" value="ECO:0007669"/>
    <property type="project" value="UniProtKB-UniRule"/>
</dbReference>
<feature type="region of interest" description="Disordered" evidence="11">
    <location>
        <begin position="242"/>
        <end position="286"/>
    </location>
</feature>
<keyword evidence="5 9" id="KW-0694">RNA-binding</keyword>
<feature type="region of interest" description="Disordered" evidence="11">
    <location>
        <begin position="586"/>
        <end position="608"/>
    </location>
</feature>
<dbReference type="Gene3D" id="3.30.70.330">
    <property type="match status" value="1"/>
</dbReference>
<reference evidence="14" key="1">
    <citation type="submission" date="2013-11" db="EMBL/GenBank/DDBJ databases">
        <title>Genome sequence of the fusiform rust pathogen reveals effectors for host alternation and coevolution with pine.</title>
        <authorList>
            <consortium name="DOE Joint Genome Institute"/>
            <person name="Smith K."/>
            <person name="Pendleton A."/>
            <person name="Kubisiak T."/>
            <person name="Anderson C."/>
            <person name="Salamov A."/>
            <person name="Aerts A."/>
            <person name="Riley R."/>
            <person name="Clum A."/>
            <person name="Lindquist E."/>
            <person name="Ence D."/>
            <person name="Campbell M."/>
            <person name="Kronenberg Z."/>
            <person name="Feau N."/>
            <person name="Dhillon B."/>
            <person name="Hamelin R."/>
            <person name="Burleigh J."/>
            <person name="Smith J."/>
            <person name="Yandell M."/>
            <person name="Nelson C."/>
            <person name="Grigoriev I."/>
            <person name="Davis J."/>
        </authorList>
    </citation>
    <scope>NUCLEOTIDE SEQUENCE</scope>
    <source>
        <strain evidence="14">G11</strain>
    </source>
</reference>
<name>A0A9P6NDP4_9BASI</name>
<feature type="domain" description="RRM" evidence="13">
    <location>
        <begin position="121"/>
        <end position="214"/>
    </location>
</feature>
<organism evidence="14 15">
    <name type="scientific">Cronartium quercuum f. sp. fusiforme G11</name>
    <dbReference type="NCBI Taxonomy" id="708437"/>
    <lineage>
        <taxon>Eukaryota</taxon>
        <taxon>Fungi</taxon>
        <taxon>Dikarya</taxon>
        <taxon>Basidiomycota</taxon>
        <taxon>Pucciniomycotina</taxon>
        <taxon>Pucciniomycetes</taxon>
        <taxon>Pucciniales</taxon>
        <taxon>Coleosporiaceae</taxon>
        <taxon>Cronartium</taxon>
    </lineage>
</organism>
<feature type="compositionally biased region" description="Basic and acidic residues" evidence="11">
    <location>
        <begin position="774"/>
        <end position="791"/>
    </location>
</feature>
<feature type="region of interest" description="Disordered" evidence="11">
    <location>
        <begin position="867"/>
        <end position="925"/>
    </location>
</feature>
<feature type="compositionally biased region" description="Polar residues" evidence="11">
    <location>
        <begin position="435"/>
        <end position="445"/>
    </location>
</feature>
<dbReference type="InterPro" id="IPR039515">
    <property type="entry name" value="NOT4_mRING-HC-C4C4"/>
</dbReference>
<dbReference type="InterPro" id="IPR000504">
    <property type="entry name" value="RRM_dom"/>
</dbReference>
<feature type="compositionally biased region" description="Polar residues" evidence="11">
    <location>
        <begin position="712"/>
        <end position="733"/>
    </location>
</feature>
<dbReference type="Pfam" id="PF14570">
    <property type="entry name" value="zf-RING_4"/>
    <property type="match status" value="1"/>
</dbReference>
<dbReference type="InterPro" id="IPR039780">
    <property type="entry name" value="Mot2"/>
</dbReference>
<comment type="subcellular location">
    <subcellularLocation>
        <location evidence="1">Nucleus</location>
    </subcellularLocation>
</comment>
<dbReference type="PANTHER" id="PTHR12603">
    <property type="entry name" value="CCR4-NOT TRANSCRIPTION COMPLEX RELATED"/>
    <property type="match status" value="1"/>
</dbReference>
<proteinExistence type="predicted"/>
<keyword evidence="4" id="KW-0862">Zinc</keyword>
<gene>
    <name evidence="14" type="ORF">CROQUDRAFT_660872</name>
</gene>
<feature type="compositionally biased region" description="Pro residues" evidence="11">
    <location>
        <begin position="449"/>
        <end position="464"/>
    </location>
</feature>
<evidence type="ECO:0008006" key="16">
    <source>
        <dbReference type="Google" id="ProtNLM"/>
    </source>
</evidence>
<protein>
    <recommendedName>
        <fullName evidence="16">CCR4-NOT transcription complex subunit 4</fullName>
    </recommendedName>
</protein>
<evidence type="ECO:0000256" key="10">
    <source>
        <dbReference type="SAM" id="Coils"/>
    </source>
</evidence>
<dbReference type="SUPFAM" id="SSF57850">
    <property type="entry name" value="RING/U-box"/>
    <property type="match status" value="1"/>
</dbReference>
<dbReference type="InterPro" id="IPR001841">
    <property type="entry name" value="Znf_RING"/>
</dbReference>
<evidence type="ECO:0000256" key="3">
    <source>
        <dbReference type="ARBA" id="ARBA00022771"/>
    </source>
</evidence>
<keyword evidence="2" id="KW-0479">Metal-binding</keyword>
<feature type="region of interest" description="Disordered" evidence="11">
    <location>
        <begin position="708"/>
        <end position="808"/>
    </location>
</feature>
<keyword evidence="3 8" id="KW-0863">Zinc-finger</keyword>
<dbReference type="AlphaFoldDB" id="A0A9P6NDP4"/>
<dbReference type="PROSITE" id="PS50089">
    <property type="entry name" value="ZF_RING_2"/>
    <property type="match status" value="1"/>
</dbReference>
<dbReference type="InterPro" id="IPR012677">
    <property type="entry name" value="Nucleotide-bd_a/b_plait_sf"/>
</dbReference>